<proteinExistence type="predicted"/>
<name>A0A0E1VTD6_BURPE</name>
<feature type="compositionally biased region" description="Basic and acidic residues" evidence="1">
    <location>
        <begin position="41"/>
        <end position="65"/>
    </location>
</feature>
<feature type="compositionally biased region" description="Basic residues" evidence="1">
    <location>
        <begin position="1"/>
        <end position="10"/>
    </location>
</feature>
<gene>
    <name evidence="2" type="ORF">BURPS1710A_A1313</name>
</gene>
<feature type="region of interest" description="Disordered" evidence="1">
    <location>
        <begin position="1"/>
        <end position="77"/>
    </location>
</feature>
<dbReference type="AlphaFoldDB" id="A0A0E1VTD6"/>
<dbReference type="EMBL" id="CM000833">
    <property type="protein sequence ID" value="EET04138.1"/>
    <property type="molecule type" value="Genomic_DNA"/>
</dbReference>
<evidence type="ECO:0000313" key="2">
    <source>
        <dbReference type="EMBL" id="EET04138.1"/>
    </source>
</evidence>
<dbReference type="HOGENOM" id="CLU_198099_0_0_4"/>
<organism evidence="2 3">
    <name type="scientific">Burkholderia pseudomallei 1710a</name>
    <dbReference type="NCBI Taxonomy" id="320371"/>
    <lineage>
        <taxon>Bacteria</taxon>
        <taxon>Pseudomonadati</taxon>
        <taxon>Pseudomonadota</taxon>
        <taxon>Betaproteobacteria</taxon>
        <taxon>Burkholderiales</taxon>
        <taxon>Burkholderiaceae</taxon>
        <taxon>Burkholderia</taxon>
        <taxon>pseudomallei group</taxon>
    </lineage>
</organism>
<protein>
    <submittedName>
        <fullName evidence="2">Uncharacterized protein</fullName>
    </submittedName>
</protein>
<reference evidence="2 3" key="2">
    <citation type="submission" date="2009-05" db="EMBL/GenBank/DDBJ databases">
        <authorList>
            <person name="Harkins D.M."/>
            <person name="DeShazer D."/>
            <person name="Woods D.E."/>
            <person name="Brinkac L.M."/>
            <person name="Brown K.A."/>
            <person name="Hung G.C."/>
            <person name="Tuanyok A."/>
            <person name="Zhang B."/>
            <person name="Nierman W.C."/>
        </authorList>
    </citation>
    <scope>NUCLEOTIDE SEQUENCE [LARGE SCALE GENOMIC DNA]</scope>
    <source>
        <strain evidence="2 3">1710a</strain>
    </source>
</reference>
<evidence type="ECO:0000256" key="1">
    <source>
        <dbReference type="SAM" id="MobiDB-lite"/>
    </source>
</evidence>
<dbReference type="Proteomes" id="UP000001812">
    <property type="component" value="Chromosome II"/>
</dbReference>
<evidence type="ECO:0000313" key="3">
    <source>
        <dbReference type="Proteomes" id="UP000001812"/>
    </source>
</evidence>
<sequence length="77" mass="8577">MRHTARRAHGRNTACTAQAPPRPLMQRIGGRPVRRASRTRPRNEWRAEVPRPPDASRHAGRETRARRALTAPGAAPA</sequence>
<accession>A0A0E1VTD6</accession>
<reference evidence="3" key="1">
    <citation type="submission" date="2007-08" db="EMBL/GenBank/DDBJ databases">
        <title>Annotation of Burkholderia pseudomallei 1710a.</title>
        <authorList>
            <person name="Harkins D.M."/>
            <person name="DeShazer D."/>
            <person name="Woods D.E."/>
            <person name="Brinkac L.M."/>
            <person name="Brown K.A."/>
            <person name="Hung G.C."/>
            <person name="Tuanyok A."/>
            <person name="Zhang B."/>
            <person name="Nierman W.C."/>
        </authorList>
    </citation>
    <scope>NUCLEOTIDE SEQUENCE [LARGE SCALE GENOMIC DNA]</scope>
    <source>
        <strain evidence="3">1710a</strain>
    </source>
</reference>